<evidence type="ECO:0000313" key="3">
    <source>
        <dbReference type="Proteomes" id="UP000184050"/>
    </source>
</evidence>
<dbReference type="Pfam" id="PF00535">
    <property type="entry name" value="Glycos_transf_2"/>
    <property type="match status" value="1"/>
</dbReference>
<sequence length="478" mass="53985">MKEKINCFIAYTNSTETLNTVNQLLNSGLTNQVFVLSPDEVKIENVQTLICEQPLSTAAMKIIAEKSSTTYSLIALQNTRLGVGPFALERMVQVAENTGSPMVYSDYFEITNGALSAHPVIDYQSGSLRDDFNFGPVQLFRSDVLKSFEEDSFQQAGYYALRLHASRLGELTRIPEFLFTMEETDTRKTGKKQFDYVSGNARDKQIEMEKACTAHLKKIGGLLRPPFKEIDFSKTDFPVEASVVIPVRNRVKTIKDAVESVLIQKTNFNFNIIVVDNHSTDGTTEILHDFARGGKLIHVVPGRIDLGIGGCWNEAVFHEKCGKFAVQLDSDDLYASENTLQKIVDKFHEEKCAMVIGSYQMTNFDLEELPPGIIDHNEWTDDNGPNNALRINGLGAPRAFYTPVLRTIRVPNVSYGEDYAVGLAISREYKIGRIYEPGYLCRRWEDNTDASLDIEKQNTHNLYKDRIRTFELKARLKK</sequence>
<dbReference type="InterPro" id="IPR050834">
    <property type="entry name" value="Glycosyltransf_2"/>
</dbReference>
<reference evidence="2 3" key="1">
    <citation type="submission" date="2016-11" db="EMBL/GenBank/DDBJ databases">
        <authorList>
            <person name="Jaros S."/>
            <person name="Januszkiewicz K."/>
            <person name="Wedrychowicz H."/>
        </authorList>
    </citation>
    <scope>NUCLEOTIDE SEQUENCE [LARGE SCALE GENOMIC DNA]</scope>
    <source>
        <strain evidence="2 3">DSM 27063</strain>
    </source>
</reference>
<dbReference type="RefSeq" id="WP_073166423.1">
    <property type="nucleotide sequence ID" value="NZ_FQZE01000005.1"/>
</dbReference>
<dbReference type="GO" id="GO:0016740">
    <property type="term" value="F:transferase activity"/>
    <property type="evidence" value="ECO:0007669"/>
    <property type="project" value="UniProtKB-KW"/>
</dbReference>
<proteinExistence type="predicted"/>
<feature type="domain" description="Glycosyltransferase 2-like" evidence="1">
    <location>
        <begin position="242"/>
        <end position="373"/>
    </location>
</feature>
<name>A0A1M6DNE7_9BACT</name>
<keyword evidence="2" id="KW-0808">Transferase</keyword>
<dbReference type="Proteomes" id="UP000184050">
    <property type="component" value="Unassembled WGS sequence"/>
</dbReference>
<dbReference type="CDD" id="cd00761">
    <property type="entry name" value="Glyco_tranf_GTA_type"/>
    <property type="match status" value="1"/>
</dbReference>
<dbReference type="AlphaFoldDB" id="A0A1M6DNE7"/>
<dbReference type="EMBL" id="FQZE01000005">
    <property type="protein sequence ID" value="SHI74746.1"/>
    <property type="molecule type" value="Genomic_DNA"/>
</dbReference>
<dbReference type="PANTHER" id="PTHR43685:SF2">
    <property type="entry name" value="GLYCOSYLTRANSFERASE 2-LIKE DOMAIN-CONTAINING PROTEIN"/>
    <property type="match status" value="1"/>
</dbReference>
<keyword evidence="3" id="KW-1185">Reference proteome</keyword>
<dbReference type="InterPro" id="IPR029044">
    <property type="entry name" value="Nucleotide-diphossugar_trans"/>
</dbReference>
<evidence type="ECO:0000259" key="1">
    <source>
        <dbReference type="Pfam" id="PF00535"/>
    </source>
</evidence>
<dbReference type="Gene3D" id="3.90.550.10">
    <property type="entry name" value="Spore Coat Polysaccharide Biosynthesis Protein SpsA, Chain A"/>
    <property type="match status" value="1"/>
</dbReference>
<accession>A0A1M6DNE7</accession>
<dbReference type="PANTHER" id="PTHR43685">
    <property type="entry name" value="GLYCOSYLTRANSFERASE"/>
    <property type="match status" value="1"/>
</dbReference>
<evidence type="ECO:0000313" key="2">
    <source>
        <dbReference type="EMBL" id="SHI74746.1"/>
    </source>
</evidence>
<organism evidence="2 3">
    <name type="scientific">Tangfeifania diversioriginum</name>
    <dbReference type="NCBI Taxonomy" id="1168035"/>
    <lineage>
        <taxon>Bacteria</taxon>
        <taxon>Pseudomonadati</taxon>
        <taxon>Bacteroidota</taxon>
        <taxon>Bacteroidia</taxon>
        <taxon>Marinilabiliales</taxon>
        <taxon>Prolixibacteraceae</taxon>
        <taxon>Tangfeifania</taxon>
    </lineage>
</organism>
<dbReference type="STRING" id="1168035.SAMN05444280_105123"/>
<dbReference type="SUPFAM" id="SSF53448">
    <property type="entry name" value="Nucleotide-diphospho-sugar transferases"/>
    <property type="match status" value="1"/>
</dbReference>
<protein>
    <submittedName>
        <fullName evidence="2">Glycosyl transferase family 2</fullName>
    </submittedName>
</protein>
<gene>
    <name evidence="2" type="ORF">SAMN05444280_105123</name>
</gene>
<dbReference type="InterPro" id="IPR001173">
    <property type="entry name" value="Glyco_trans_2-like"/>
</dbReference>